<dbReference type="EMBL" id="CP034457">
    <property type="protein sequence ID" value="QBM87904.1"/>
    <property type="molecule type" value="Genomic_DNA"/>
</dbReference>
<evidence type="ECO:0000313" key="4">
    <source>
        <dbReference type="Proteomes" id="UP000292447"/>
    </source>
</evidence>
<feature type="signal peptide" evidence="2">
    <location>
        <begin position="1"/>
        <end position="19"/>
    </location>
</feature>
<keyword evidence="4" id="KW-1185">Reference proteome</keyword>
<organism evidence="3 4">
    <name type="scientific">Metschnikowia aff. pulcherrima</name>
    <dbReference type="NCBI Taxonomy" id="2163413"/>
    <lineage>
        <taxon>Eukaryota</taxon>
        <taxon>Fungi</taxon>
        <taxon>Dikarya</taxon>
        <taxon>Ascomycota</taxon>
        <taxon>Saccharomycotina</taxon>
        <taxon>Pichiomycetes</taxon>
        <taxon>Metschnikowiaceae</taxon>
        <taxon>Metschnikowia</taxon>
    </lineage>
</organism>
<name>A0A4P6XQ97_9ASCO</name>
<evidence type="ECO:0000256" key="1">
    <source>
        <dbReference type="SAM" id="MobiDB-lite"/>
    </source>
</evidence>
<dbReference type="AlphaFoldDB" id="A0A4P6XQ97"/>
<protein>
    <submittedName>
        <fullName evidence="3">Uncharacterized protein</fullName>
    </submittedName>
</protein>
<feature type="compositionally biased region" description="Basic and acidic residues" evidence="1">
    <location>
        <begin position="64"/>
        <end position="73"/>
    </location>
</feature>
<sequence length="291" mass="33428">MKLQLLLFAISVQLSLAGAQSLETFSCDKFASPIPSQNCVLRAELTWPQEVAHSDSSIPKHTKRSDTQSRRQAIEKARKRTEECFQCLQSFILDHSFDARLFHFTEEKLREDMTKLSNLVDGILPPEPMVSRELMLAKEMFTDMLTYARLLKEENNDGPFADRVLCDISELKVLLYTLYDTHGHPNTRLDGFKKKLSFFRLRGEILDLARQEVAKTHLTALLLLGFDLKKVWDSLNFLSSCHEDEGFGSEEAIDDELDFELDLDLDLDLEHFMDSDILPHFNALKGHALNY</sequence>
<accession>A0A4P6XQ97</accession>
<gene>
    <name evidence="3" type="ORF">METSCH_B11180</name>
</gene>
<reference evidence="4" key="1">
    <citation type="submission" date="2019-03" db="EMBL/GenBank/DDBJ databases">
        <title>Snf2 controls pulcherriminic acid biosynthesis and connects pigmentation and antifungal activity of the yeast Metschnikowia pulcherrima.</title>
        <authorList>
            <person name="Gore-Lloyd D."/>
            <person name="Sumann I."/>
            <person name="Brachmann A.O."/>
            <person name="Schneeberger K."/>
            <person name="Ortiz-Merino R.A."/>
            <person name="Moreno-Beltran M."/>
            <person name="Schlaefli M."/>
            <person name="Kirner P."/>
            <person name="Santos Kron A."/>
            <person name="Wolfe K.H."/>
            <person name="Piel J."/>
            <person name="Ahrens C.H."/>
            <person name="Henk D."/>
            <person name="Freimoser F.M."/>
        </authorList>
    </citation>
    <scope>NUCLEOTIDE SEQUENCE [LARGE SCALE GENOMIC DNA]</scope>
    <source>
        <strain evidence="4">APC 1.2</strain>
    </source>
</reference>
<evidence type="ECO:0000313" key="3">
    <source>
        <dbReference type="EMBL" id="QBM87904.1"/>
    </source>
</evidence>
<feature type="region of interest" description="Disordered" evidence="1">
    <location>
        <begin position="52"/>
        <end position="73"/>
    </location>
</feature>
<evidence type="ECO:0000256" key="2">
    <source>
        <dbReference type="SAM" id="SignalP"/>
    </source>
</evidence>
<keyword evidence="2" id="KW-0732">Signal</keyword>
<proteinExistence type="predicted"/>
<dbReference type="Proteomes" id="UP000292447">
    <property type="component" value="Chromosome II"/>
</dbReference>
<feature type="chain" id="PRO_5020225785" evidence="2">
    <location>
        <begin position="20"/>
        <end position="291"/>
    </location>
</feature>